<sequence length="85" mass="9756">MDSKSNRGDESVVAEVKNSSDKPVEEANDKQKCSLSNLTDLGSVISFAYKFVKNYAQCSFRDHADEVNCWRLDYENALRSFMYRC</sequence>
<feature type="compositionally biased region" description="Basic and acidic residues" evidence="1">
    <location>
        <begin position="18"/>
        <end position="28"/>
    </location>
</feature>
<proteinExistence type="predicted"/>
<accession>A0A803MD28</accession>
<feature type="compositionally biased region" description="Basic and acidic residues" evidence="1">
    <location>
        <begin position="1"/>
        <end position="10"/>
    </location>
</feature>
<protein>
    <submittedName>
        <fullName evidence="2">Uncharacterized protein</fullName>
    </submittedName>
</protein>
<evidence type="ECO:0000256" key="1">
    <source>
        <dbReference type="SAM" id="MobiDB-lite"/>
    </source>
</evidence>
<reference evidence="2" key="2">
    <citation type="submission" date="2021-03" db="UniProtKB">
        <authorList>
            <consortium name="EnsemblPlants"/>
        </authorList>
    </citation>
    <scope>IDENTIFICATION</scope>
</reference>
<keyword evidence="3" id="KW-1185">Reference proteome</keyword>
<evidence type="ECO:0000313" key="3">
    <source>
        <dbReference type="Proteomes" id="UP000596660"/>
    </source>
</evidence>
<reference evidence="2" key="1">
    <citation type="journal article" date="2017" name="Nature">
        <title>The genome of Chenopodium quinoa.</title>
        <authorList>
            <person name="Jarvis D.E."/>
            <person name="Ho Y.S."/>
            <person name="Lightfoot D.J."/>
            <person name="Schmoeckel S.M."/>
            <person name="Li B."/>
            <person name="Borm T.J.A."/>
            <person name="Ohyanagi H."/>
            <person name="Mineta K."/>
            <person name="Michell C.T."/>
            <person name="Saber N."/>
            <person name="Kharbatia N.M."/>
            <person name="Rupper R.R."/>
            <person name="Sharp A.R."/>
            <person name="Dally N."/>
            <person name="Boughton B.A."/>
            <person name="Woo Y.H."/>
            <person name="Gao G."/>
            <person name="Schijlen E.G.W.M."/>
            <person name="Guo X."/>
            <person name="Momin A.A."/>
            <person name="Negrao S."/>
            <person name="Al-Babili S."/>
            <person name="Gehring C."/>
            <person name="Roessner U."/>
            <person name="Jung C."/>
            <person name="Murphy K."/>
            <person name="Arold S.T."/>
            <person name="Gojobori T."/>
            <person name="van der Linden C.G."/>
            <person name="van Loo E.N."/>
            <person name="Jellen E.N."/>
            <person name="Maughan P.J."/>
            <person name="Tester M."/>
        </authorList>
    </citation>
    <scope>NUCLEOTIDE SEQUENCE [LARGE SCALE GENOMIC DNA]</scope>
    <source>
        <strain evidence="2">cv. PI 614886</strain>
    </source>
</reference>
<dbReference type="Proteomes" id="UP000596660">
    <property type="component" value="Unplaced"/>
</dbReference>
<dbReference type="AlphaFoldDB" id="A0A803MD28"/>
<evidence type="ECO:0000313" key="2">
    <source>
        <dbReference type="EnsemblPlants" id="AUR62027371-RA:cds"/>
    </source>
</evidence>
<organism evidence="2 3">
    <name type="scientific">Chenopodium quinoa</name>
    <name type="common">Quinoa</name>
    <dbReference type="NCBI Taxonomy" id="63459"/>
    <lineage>
        <taxon>Eukaryota</taxon>
        <taxon>Viridiplantae</taxon>
        <taxon>Streptophyta</taxon>
        <taxon>Embryophyta</taxon>
        <taxon>Tracheophyta</taxon>
        <taxon>Spermatophyta</taxon>
        <taxon>Magnoliopsida</taxon>
        <taxon>eudicotyledons</taxon>
        <taxon>Gunneridae</taxon>
        <taxon>Pentapetalae</taxon>
        <taxon>Caryophyllales</taxon>
        <taxon>Chenopodiaceae</taxon>
        <taxon>Chenopodioideae</taxon>
        <taxon>Atripliceae</taxon>
        <taxon>Chenopodium</taxon>
    </lineage>
</organism>
<dbReference type="EnsemblPlants" id="AUR62027371-RA">
    <property type="protein sequence ID" value="AUR62027371-RA:cds"/>
    <property type="gene ID" value="AUR62027371"/>
</dbReference>
<dbReference type="Gramene" id="AUR62027371-RA">
    <property type="protein sequence ID" value="AUR62027371-RA:cds"/>
    <property type="gene ID" value="AUR62027371"/>
</dbReference>
<name>A0A803MD28_CHEQI</name>
<feature type="region of interest" description="Disordered" evidence="1">
    <location>
        <begin position="1"/>
        <end position="28"/>
    </location>
</feature>